<dbReference type="KEGG" id="sle:sle2_072"/>
<gene>
    <name evidence="1" type="primary">sle2_072</name>
</gene>
<evidence type="ECO:0000313" key="2">
    <source>
        <dbReference type="Proteomes" id="UP000035016"/>
    </source>
</evidence>
<evidence type="ECO:0000313" key="1">
    <source>
        <dbReference type="EMBL" id="CQR59373.1"/>
    </source>
</evidence>
<sequence>MDVEVFDVDLAAAGAQFTGQEFGESCCPVPAACSLASAELLLSASIDHGSAAAPCASGRSWTPVVGGYV</sequence>
<proteinExistence type="predicted"/>
<dbReference type="EMBL" id="LN831789">
    <property type="protein sequence ID" value="CQR59373.1"/>
    <property type="molecule type" value="Genomic_DNA"/>
</dbReference>
<geneLocation type="plasmid" evidence="1 2">
    <name>pSLE2</name>
</geneLocation>
<keyword evidence="1" id="KW-0614">Plasmid</keyword>
<dbReference type="AlphaFoldDB" id="A0A0F7VMQ2"/>
<reference evidence="2" key="1">
    <citation type="submission" date="2015-02" db="EMBL/GenBank/DDBJ databases">
        <authorList>
            <person name="Gomez-Escribano P.J."/>
        </authorList>
    </citation>
    <scope>NUCLEOTIDE SEQUENCE [LARGE SCALE GENOMIC DNA]</scope>
    <source>
        <strain evidence="2">C34 (DSM 42122 / NRRL B-24963)</strain>
        <plasmid evidence="2">pSLE2</plasmid>
    </source>
</reference>
<protein>
    <submittedName>
        <fullName evidence="1">Uncharacterized protein</fullName>
    </submittedName>
</protein>
<name>A0A0F7VMQ2_STRLW</name>
<dbReference type="Proteomes" id="UP000035016">
    <property type="component" value="Plasmid pSLE2"/>
</dbReference>
<accession>A0A0F7VMQ2</accession>
<organism evidence="1 2">
    <name type="scientific">Streptomyces leeuwenhoekii</name>
    <dbReference type="NCBI Taxonomy" id="1437453"/>
    <lineage>
        <taxon>Bacteria</taxon>
        <taxon>Bacillati</taxon>
        <taxon>Actinomycetota</taxon>
        <taxon>Actinomycetes</taxon>
        <taxon>Kitasatosporales</taxon>
        <taxon>Streptomycetaceae</taxon>
        <taxon>Streptomyces</taxon>
    </lineage>
</organism>